<evidence type="ECO:0000256" key="2">
    <source>
        <dbReference type="ARBA" id="ARBA00022737"/>
    </source>
</evidence>
<sequence>MATQTVPQSVAFAEYNENKTIFVNNLPTSVTETVLFAEVFKDFPNQVSNVHINRDSRFDTTIAYINMNSHEAALQAIKKLNGTLIEGKKVNMFWSLRDFKQRTQNETNLYVKYIKKSVTQQKLQEVFEKYGHTLSVKLSSNEKNESNGFGYVKYCTVEECQAAVDARDEIAKEIGDEGFLIAKFCKQPKNLKTNLYIGNIDKTVTEEQFLKYFETFGPIKCGADGKKFYRFLYDEKYEKNKGFVNYENTEDAQKAVTAPRHCVLGDSDILVTYYKTKKERKQEFKQHANEIKMNATGKYKEYNFHVKTDKAGITEGEIRDALQDCGGIYSIKIKYVNSEPTDVVYICFDNAQSAHQFIQKAQVLGWTANPFKTKQERSNANNYYNGTGIPGFPVNFLQYFQLFPSVFNTSMNRQPKPGNKQPRNVSASQNAKKKSKVDNNIKKQPKSIEKAPTVTEEMKNNLGDQLYDFILGLEDYDEEITGRITGVLLESIEYSELNNMLRNKIEELKNVIKEVYENLKKINN</sequence>
<feature type="compositionally biased region" description="Basic and acidic residues" evidence="5">
    <location>
        <begin position="436"/>
        <end position="449"/>
    </location>
</feature>
<dbReference type="InterPro" id="IPR012677">
    <property type="entry name" value="Nucleotide-bd_a/b_plait_sf"/>
</dbReference>
<feature type="domain" description="RRM" evidence="6">
    <location>
        <begin position="19"/>
        <end position="97"/>
    </location>
</feature>
<feature type="domain" description="RRM" evidence="6">
    <location>
        <begin position="107"/>
        <end position="198"/>
    </location>
</feature>
<dbReference type="InterPro" id="IPR036053">
    <property type="entry name" value="PABP-dom"/>
</dbReference>
<organism evidence="7 8">
    <name type="scientific">Entamoeba histolytica</name>
    <dbReference type="NCBI Taxonomy" id="5759"/>
    <lineage>
        <taxon>Eukaryota</taxon>
        <taxon>Amoebozoa</taxon>
        <taxon>Evosea</taxon>
        <taxon>Archamoebae</taxon>
        <taxon>Mastigamoebida</taxon>
        <taxon>Entamoebidae</taxon>
        <taxon>Entamoeba</taxon>
    </lineage>
</organism>
<keyword evidence="3 4" id="KW-0694">RNA-binding</keyword>
<name>A0A5K1UAM6_ENTHI</name>
<dbReference type="InterPro" id="IPR002004">
    <property type="entry name" value="PABP_HYD_C"/>
</dbReference>
<keyword evidence="2" id="KW-0677">Repeat</keyword>
<dbReference type="AlphaFoldDB" id="A0A5K1UAM6"/>
<dbReference type="Gene3D" id="3.30.70.330">
    <property type="match status" value="3"/>
</dbReference>
<dbReference type="Proteomes" id="UP000078387">
    <property type="component" value="Unassembled WGS sequence"/>
</dbReference>
<dbReference type="EMBL" id="BDEQ01000001">
    <property type="protein sequence ID" value="GAT93163.1"/>
    <property type="molecule type" value="Genomic_DNA"/>
</dbReference>
<dbReference type="PROSITE" id="PS50102">
    <property type="entry name" value="RRM"/>
    <property type="match status" value="3"/>
</dbReference>
<dbReference type="InterPro" id="IPR035979">
    <property type="entry name" value="RBD_domain_sf"/>
</dbReference>
<dbReference type="SUPFAM" id="SSF54928">
    <property type="entry name" value="RNA-binding domain, RBD"/>
    <property type="match status" value="2"/>
</dbReference>
<dbReference type="VEuPathDB" id="AmoebaDB:EHI_198750"/>
<dbReference type="CDD" id="cd00590">
    <property type="entry name" value="RRM_SF"/>
    <property type="match status" value="3"/>
</dbReference>
<dbReference type="Pfam" id="PF00658">
    <property type="entry name" value="MLLE"/>
    <property type="match status" value="1"/>
</dbReference>
<evidence type="ECO:0000256" key="5">
    <source>
        <dbReference type="SAM" id="MobiDB-lite"/>
    </source>
</evidence>
<evidence type="ECO:0000259" key="6">
    <source>
        <dbReference type="PROSITE" id="PS50102"/>
    </source>
</evidence>
<dbReference type="InterPro" id="IPR000504">
    <property type="entry name" value="RRM_dom"/>
</dbReference>
<dbReference type="SUPFAM" id="SSF63570">
    <property type="entry name" value="PABC (PABP) domain"/>
    <property type="match status" value="1"/>
</dbReference>
<comment type="similarity">
    <text evidence="1">Belongs to the polyadenylate-binding protein type-1 family.</text>
</comment>
<feature type="domain" description="RRM" evidence="6">
    <location>
        <begin position="193"/>
        <end position="276"/>
    </location>
</feature>
<feature type="region of interest" description="Disordered" evidence="5">
    <location>
        <begin position="411"/>
        <end position="452"/>
    </location>
</feature>
<accession>A0A5K1UAM6</accession>
<proteinExistence type="inferred from homology"/>
<evidence type="ECO:0000256" key="3">
    <source>
        <dbReference type="ARBA" id="ARBA00022884"/>
    </source>
</evidence>
<dbReference type="FunFam" id="3.30.70.330:FF:000708">
    <property type="entry name" value="Polyadenylate-binding protein, putative"/>
    <property type="match status" value="1"/>
</dbReference>
<protein>
    <submittedName>
        <fullName evidence="7">Polyadenylate-binding protein putative</fullName>
    </submittedName>
</protein>
<gene>
    <name evidence="7" type="ORF">CL6EHI_198750</name>
</gene>
<evidence type="ECO:0000313" key="7">
    <source>
        <dbReference type="EMBL" id="GAT93163.1"/>
    </source>
</evidence>
<dbReference type="SMART" id="SM00360">
    <property type="entry name" value="RRM"/>
    <property type="match status" value="3"/>
</dbReference>
<evidence type="ECO:0000313" key="8">
    <source>
        <dbReference type="Proteomes" id="UP000078387"/>
    </source>
</evidence>
<dbReference type="GO" id="GO:0003723">
    <property type="term" value="F:RNA binding"/>
    <property type="evidence" value="ECO:0007669"/>
    <property type="project" value="UniProtKB-UniRule"/>
</dbReference>
<dbReference type="PANTHER" id="PTHR24012">
    <property type="entry name" value="RNA BINDING PROTEIN"/>
    <property type="match status" value="1"/>
</dbReference>
<feature type="compositionally biased region" description="Polar residues" evidence="5">
    <location>
        <begin position="421"/>
        <end position="430"/>
    </location>
</feature>
<dbReference type="Gene3D" id="1.10.1900.10">
    <property type="entry name" value="c-terminal domain of poly(a) binding protein"/>
    <property type="match status" value="1"/>
</dbReference>
<dbReference type="VEuPathDB" id="AmoebaDB:EHI8A_076750"/>
<comment type="caution">
    <text evidence="7">The sequence shown here is derived from an EMBL/GenBank/DDBJ whole genome shotgun (WGS) entry which is preliminary data.</text>
</comment>
<evidence type="ECO:0000256" key="4">
    <source>
        <dbReference type="PROSITE-ProRule" id="PRU00176"/>
    </source>
</evidence>
<evidence type="ECO:0000256" key="1">
    <source>
        <dbReference type="ARBA" id="ARBA00008557"/>
    </source>
</evidence>
<dbReference type="VEuPathDB" id="AmoebaDB:EHI7A_065360"/>
<dbReference type="VEuPathDB" id="AmoebaDB:KM1_069810"/>
<dbReference type="VEuPathDB" id="AmoebaDB:EHI5A_055630"/>
<dbReference type="OMA" id="SIPQYKY"/>
<dbReference type="Pfam" id="PF00076">
    <property type="entry name" value="RRM_1"/>
    <property type="match status" value="3"/>
</dbReference>
<reference evidence="7 8" key="1">
    <citation type="submission" date="2016-05" db="EMBL/GenBank/DDBJ databases">
        <title>First whole genome sequencing of Entamoeba histolytica HM1:IMSS-clone-6.</title>
        <authorList>
            <person name="Mukherjee Avik.K."/>
            <person name="Izumyama S."/>
            <person name="Nakada-Tsukui K."/>
            <person name="Nozaki T."/>
        </authorList>
    </citation>
    <scope>NUCLEOTIDE SEQUENCE [LARGE SCALE GENOMIC DNA]</scope>
    <source>
        <strain evidence="7 8">HM1:IMSS clone 6</strain>
    </source>
</reference>